<dbReference type="STRING" id="984487.A0A1E4SFC1"/>
<dbReference type="SUPFAM" id="SSF160350">
    <property type="entry name" value="Rnp2-like"/>
    <property type="match status" value="1"/>
</dbReference>
<dbReference type="PANTHER" id="PTHR28173">
    <property type="entry name" value="RIBONUCLEASES P/MRP PROTEIN SUBUNIT POP8"/>
    <property type="match status" value="1"/>
</dbReference>
<dbReference type="PANTHER" id="PTHR28173:SF1">
    <property type="entry name" value="RIBONUCLEASES P_MRP PROTEIN SUBUNIT POP8"/>
    <property type="match status" value="1"/>
</dbReference>
<dbReference type="OrthoDB" id="4077720at2759"/>
<evidence type="ECO:0000259" key="2">
    <source>
        <dbReference type="Pfam" id="PF20976"/>
    </source>
</evidence>
<organism evidence="3 4">
    <name type="scientific">Suhomyces tanzawaensis NRRL Y-17324</name>
    <dbReference type="NCBI Taxonomy" id="984487"/>
    <lineage>
        <taxon>Eukaryota</taxon>
        <taxon>Fungi</taxon>
        <taxon>Dikarya</taxon>
        <taxon>Ascomycota</taxon>
        <taxon>Saccharomycotina</taxon>
        <taxon>Pichiomycetes</taxon>
        <taxon>Debaryomycetaceae</taxon>
        <taxon>Suhomyces</taxon>
    </lineage>
</organism>
<dbReference type="Pfam" id="PF20976">
    <property type="entry name" value="Pop8"/>
    <property type="match status" value="1"/>
</dbReference>
<feature type="domain" description="Ribonucleases P/MRP subunit Pop8-like" evidence="2">
    <location>
        <begin position="10"/>
        <end position="94"/>
    </location>
</feature>
<dbReference type="Proteomes" id="UP000094285">
    <property type="component" value="Unassembled WGS sequence"/>
</dbReference>
<sequence>MTGIVIGSSEWRYLSLELTPDPLVLQEPLFRSQFEQLEVDSLTWKQVVLASMKKMYGIVGEAAHFDVLHRTKKRAIIRVQPEDEDKFKTSLFSYVTVMESFLGSSSSCSDLECYVRVAKSAEHLGMVAESEFIEI</sequence>
<dbReference type="RefSeq" id="XP_020063330.1">
    <property type="nucleotide sequence ID" value="XM_020206157.1"/>
</dbReference>
<dbReference type="InterPro" id="IPR038085">
    <property type="entry name" value="Rnp2-like_sf"/>
</dbReference>
<dbReference type="InterPro" id="IPR049128">
    <property type="entry name" value="Pop8-like_dom"/>
</dbReference>
<proteinExistence type="predicted"/>
<keyword evidence="4" id="KW-1185">Reference proteome</keyword>
<dbReference type="InterPro" id="IPR020347">
    <property type="entry name" value="Pop8"/>
</dbReference>
<dbReference type="GO" id="GO:0004526">
    <property type="term" value="F:ribonuclease P activity"/>
    <property type="evidence" value="ECO:0007669"/>
    <property type="project" value="TreeGrafter"/>
</dbReference>
<evidence type="ECO:0000256" key="1">
    <source>
        <dbReference type="ARBA" id="ARBA00022694"/>
    </source>
</evidence>
<gene>
    <name evidence="3" type="ORF">CANTADRAFT_102061</name>
</gene>
<name>A0A1E4SFC1_9ASCO</name>
<dbReference type="GO" id="GO:0005655">
    <property type="term" value="C:nucleolar ribonuclease P complex"/>
    <property type="evidence" value="ECO:0007669"/>
    <property type="project" value="InterPro"/>
</dbReference>
<dbReference type="GeneID" id="30980294"/>
<keyword evidence="1" id="KW-0819">tRNA processing</keyword>
<dbReference type="GO" id="GO:0000171">
    <property type="term" value="F:ribonuclease MRP activity"/>
    <property type="evidence" value="ECO:0007669"/>
    <property type="project" value="TreeGrafter"/>
</dbReference>
<evidence type="ECO:0000313" key="4">
    <source>
        <dbReference type="Proteomes" id="UP000094285"/>
    </source>
</evidence>
<reference evidence="4" key="1">
    <citation type="submission" date="2016-05" db="EMBL/GenBank/DDBJ databases">
        <title>Comparative genomics of biotechnologically important yeasts.</title>
        <authorList>
            <consortium name="DOE Joint Genome Institute"/>
            <person name="Riley R."/>
            <person name="Haridas S."/>
            <person name="Wolfe K.H."/>
            <person name="Lopes M.R."/>
            <person name="Hittinger C.T."/>
            <person name="Goker M."/>
            <person name="Salamov A."/>
            <person name="Wisecaver J."/>
            <person name="Long T.M."/>
            <person name="Aerts A.L."/>
            <person name="Barry K."/>
            <person name="Choi C."/>
            <person name="Clum A."/>
            <person name="Coughlan A.Y."/>
            <person name="Deshpande S."/>
            <person name="Douglass A.P."/>
            <person name="Hanson S.J."/>
            <person name="Klenk H.-P."/>
            <person name="Labutti K."/>
            <person name="Lapidus A."/>
            <person name="Lindquist E."/>
            <person name="Lipzen A."/>
            <person name="Meier-Kolthoff J.P."/>
            <person name="Ohm R.A."/>
            <person name="Otillar R.P."/>
            <person name="Pangilinan J."/>
            <person name="Peng Y."/>
            <person name="Rokas A."/>
            <person name="Rosa C.A."/>
            <person name="Scheuner C."/>
            <person name="Sibirny A.A."/>
            <person name="Slot J.C."/>
            <person name="Stielow J.B."/>
            <person name="Sun H."/>
            <person name="Kurtzman C.P."/>
            <person name="Blackwell M."/>
            <person name="Grigoriev I.V."/>
            <person name="Jeffries T.W."/>
        </authorList>
    </citation>
    <scope>NUCLEOTIDE SEQUENCE [LARGE SCALE GENOMIC DNA]</scope>
    <source>
        <strain evidence="4">NRRL Y-17324</strain>
    </source>
</reference>
<dbReference type="AlphaFoldDB" id="A0A1E4SFC1"/>
<dbReference type="GO" id="GO:0008033">
    <property type="term" value="P:tRNA processing"/>
    <property type="evidence" value="ECO:0007669"/>
    <property type="project" value="UniProtKB-KW"/>
</dbReference>
<dbReference type="GO" id="GO:0000294">
    <property type="term" value="P:nuclear-transcribed mRNA catabolic process, RNase MRP-dependent"/>
    <property type="evidence" value="ECO:0007669"/>
    <property type="project" value="TreeGrafter"/>
</dbReference>
<dbReference type="EMBL" id="KV453914">
    <property type="protein sequence ID" value="ODV78208.1"/>
    <property type="molecule type" value="Genomic_DNA"/>
</dbReference>
<dbReference type="GO" id="GO:0000172">
    <property type="term" value="C:ribonuclease MRP complex"/>
    <property type="evidence" value="ECO:0007669"/>
    <property type="project" value="InterPro"/>
</dbReference>
<protein>
    <recommendedName>
        <fullName evidence="2">Ribonucleases P/MRP subunit Pop8-like domain-containing protein</fullName>
    </recommendedName>
</protein>
<accession>A0A1E4SFC1</accession>
<dbReference type="GO" id="GO:0034965">
    <property type="term" value="P:intronic box C/D snoRNA processing"/>
    <property type="evidence" value="ECO:0007669"/>
    <property type="project" value="TreeGrafter"/>
</dbReference>
<evidence type="ECO:0000313" key="3">
    <source>
        <dbReference type="EMBL" id="ODV78208.1"/>
    </source>
</evidence>